<dbReference type="EMBL" id="BAABBW010000002">
    <property type="protein sequence ID" value="GAA4172674.1"/>
    <property type="molecule type" value="Genomic_DNA"/>
</dbReference>
<gene>
    <name evidence="1" type="ORF">GCM10022287_13910</name>
</gene>
<dbReference type="InterPro" id="IPR016888">
    <property type="entry name" value="UCP028498"/>
</dbReference>
<protein>
    <submittedName>
        <fullName evidence="1">DUF2255 family protein</fullName>
    </submittedName>
</protein>
<proteinExistence type="predicted"/>
<comment type="caution">
    <text evidence="1">The sequence shown here is derived from an EMBL/GenBank/DDBJ whole genome shotgun (WGS) entry which is preliminary data.</text>
</comment>
<accession>A0ABP7ZXB7</accession>
<name>A0ABP7ZXB7_9MICO</name>
<organism evidence="1 2">
    <name type="scientific">Gryllotalpicola koreensis</name>
    <dbReference type="NCBI Taxonomy" id="993086"/>
    <lineage>
        <taxon>Bacteria</taxon>
        <taxon>Bacillati</taxon>
        <taxon>Actinomycetota</taxon>
        <taxon>Actinomycetes</taxon>
        <taxon>Micrococcales</taxon>
        <taxon>Microbacteriaceae</taxon>
        <taxon>Gryllotalpicola</taxon>
    </lineage>
</organism>
<dbReference type="RefSeq" id="WP_344752666.1">
    <property type="nucleotide sequence ID" value="NZ_BAABBW010000002.1"/>
</dbReference>
<reference evidence="2" key="1">
    <citation type="journal article" date="2019" name="Int. J. Syst. Evol. Microbiol.">
        <title>The Global Catalogue of Microorganisms (GCM) 10K type strain sequencing project: providing services to taxonomists for standard genome sequencing and annotation.</title>
        <authorList>
            <consortium name="The Broad Institute Genomics Platform"/>
            <consortium name="The Broad Institute Genome Sequencing Center for Infectious Disease"/>
            <person name="Wu L."/>
            <person name="Ma J."/>
        </authorList>
    </citation>
    <scope>NUCLEOTIDE SEQUENCE [LARGE SCALE GENOMIC DNA]</scope>
    <source>
        <strain evidence="2">JCM 17591</strain>
    </source>
</reference>
<dbReference type="Proteomes" id="UP001501079">
    <property type="component" value="Unassembled WGS sequence"/>
</dbReference>
<keyword evidence="2" id="KW-1185">Reference proteome</keyword>
<evidence type="ECO:0000313" key="2">
    <source>
        <dbReference type="Proteomes" id="UP001501079"/>
    </source>
</evidence>
<sequence length="132" mass="15071">MSNWSEVEYLSIASAVEIEITTRRTDGTLRPWVPIWVIGAGDELYIRSWRGRSAAWFRHVSAHSEARIRAGSAEYDIAVIDVPRDDAAHPLINQEYQRKYARYPTHVPPMLAETAVTATLRLLLAQERHDSQ</sequence>
<evidence type="ECO:0000313" key="1">
    <source>
        <dbReference type="EMBL" id="GAA4172674.1"/>
    </source>
</evidence>
<dbReference type="Pfam" id="PF10012">
    <property type="entry name" value="DUF2255"/>
    <property type="match status" value="1"/>
</dbReference>